<reference evidence="1" key="1">
    <citation type="submission" date="2014-09" db="EMBL/GenBank/DDBJ databases">
        <authorList>
            <person name="Magalhaes I.L.F."/>
            <person name="Oliveira U."/>
            <person name="Santos F.R."/>
            <person name="Vidigal T.H.D.A."/>
            <person name="Brescovit A.D."/>
            <person name="Santos A.J."/>
        </authorList>
    </citation>
    <scope>NUCLEOTIDE SEQUENCE</scope>
    <source>
        <tissue evidence="1">Shoot tissue taken approximately 20 cm above the soil surface</tissue>
    </source>
</reference>
<evidence type="ECO:0000313" key="1">
    <source>
        <dbReference type="EMBL" id="JAE19963.1"/>
    </source>
</evidence>
<name>A0A0A9GH14_ARUDO</name>
<organism evidence="1">
    <name type="scientific">Arundo donax</name>
    <name type="common">Giant reed</name>
    <name type="synonym">Donax arundinaceus</name>
    <dbReference type="NCBI Taxonomy" id="35708"/>
    <lineage>
        <taxon>Eukaryota</taxon>
        <taxon>Viridiplantae</taxon>
        <taxon>Streptophyta</taxon>
        <taxon>Embryophyta</taxon>
        <taxon>Tracheophyta</taxon>
        <taxon>Spermatophyta</taxon>
        <taxon>Magnoliopsida</taxon>
        <taxon>Liliopsida</taxon>
        <taxon>Poales</taxon>
        <taxon>Poaceae</taxon>
        <taxon>PACMAD clade</taxon>
        <taxon>Arundinoideae</taxon>
        <taxon>Arundineae</taxon>
        <taxon>Arundo</taxon>
    </lineage>
</organism>
<reference evidence="1" key="2">
    <citation type="journal article" date="2015" name="Data Brief">
        <title>Shoot transcriptome of the giant reed, Arundo donax.</title>
        <authorList>
            <person name="Barrero R.A."/>
            <person name="Guerrero F.D."/>
            <person name="Moolhuijzen P."/>
            <person name="Goolsby J.A."/>
            <person name="Tidwell J."/>
            <person name="Bellgard S.E."/>
            <person name="Bellgard M.I."/>
        </authorList>
    </citation>
    <scope>NUCLEOTIDE SEQUENCE</scope>
    <source>
        <tissue evidence="1">Shoot tissue taken approximately 20 cm above the soil surface</tissue>
    </source>
</reference>
<dbReference type="EMBL" id="GBRH01177933">
    <property type="protein sequence ID" value="JAE19963.1"/>
    <property type="molecule type" value="Transcribed_RNA"/>
</dbReference>
<sequence length="41" mass="4190">MSAASVSVACSAMAVSCSFPPLCQKLAFSPLSFASNCCSVW</sequence>
<proteinExistence type="predicted"/>
<accession>A0A0A9GH14</accession>
<dbReference type="AlphaFoldDB" id="A0A0A9GH14"/>
<protein>
    <submittedName>
        <fullName evidence="1">Uncharacterized protein</fullName>
    </submittedName>
</protein>